<feature type="compositionally biased region" description="Basic and acidic residues" evidence="1">
    <location>
        <begin position="15"/>
        <end position="28"/>
    </location>
</feature>
<dbReference type="AlphaFoldDB" id="A0A6A5VA07"/>
<name>A0A6A5VA07_9PLEO</name>
<gene>
    <name evidence="2" type="ORF">BU23DRAFT_567829</name>
</gene>
<protein>
    <submittedName>
        <fullName evidence="2">Uncharacterized protein</fullName>
    </submittedName>
</protein>
<sequence>MCLWTFSRFMSKPKAQHERASRATEAQRHARATNEPMARRQPTMGMTKIGQAHIQQMPSVHSMHPDIYGYMSTKSPSRQNSTRSQVSKMASASDALRALVKYEDRGVKAGSVTPETPKPSAHDFEGLFVSHGPRRMGNVEEMHEHALKRSGAVRYKPVTTKRFPPSTTLQHQAQSFSHESSDEPSSPNYGKPAGNARLQRTGAIRRPQGMSEPSLREVRHAQAATLAQLEGL</sequence>
<feature type="compositionally biased region" description="Low complexity" evidence="1">
    <location>
        <begin position="175"/>
        <end position="187"/>
    </location>
</feature>
<dbReference type="EMBL" id="ML976677">
    <property type="protein sequence ID" value="KAF1974041.1"/>
    <property type="molecule type" value="Genomic_DNA"/>
</dbReference>
<accession>A0A6A5VA07</accession>
<proteinExistence type="predicted"/>
<feature type="region of interest" description="Disordered" evidence="1">
    <location>
        <begin position="13"/>
        <end position="39"/>
    </location>
</feature>
<dbReference type="Proteomes" id="UP000800036">
    <property type="component" value="Unassembled WGS sequence"/>
</dbReference>
<feature type="region of interest" description="Disordered" evidence="1">
    <location>
        <begin position="158"/>
        <end position="219"/>
    </location>
</feature>
<evidence type="ECO:0000256" key="1">
    <source>
        <dbReference type="SAM" id="MobiDB-lite"/>
    </source>
</evidence>
<reference evidence="2" key="1">
    <citation type="journal article" date="2020" name="Stud. Mycol.">
        <title>101 Dothideomycetes genomes: a test case for predicting lifestyles and emergence of pathogens.</title>
        <authorList>
            <person name="Haridas S."/>
            <person name="Albert R."/>
            <person name="Binder M."/>
            <person name="Bloem J."/>
            <person name="Labutti K."/>
            <person name="Salamov A."/>
            <person name="Andreopoulos B."/>
            <person name="Baker S."/>
            <person name="Barry K."/>
            <person name="Bills G."/>
            <person name="Bluhm B."/>
            <person name="Cannon C."/>
            <person name="Castanera R."/>
            <person name="Culley D."/>
            <person name="Daum C."/>
            <person name="Ezra D."/>
            <person name="Gonzalez J."/>
            <person name="Henrissat B."/>
            <person name="Kuo A."/>
            <person name="Liang C."/>
            <person name="Lipzen A."/>
            <person name="Lutzoni F."/>
            <person name="Magnuson J."/>
            <person name="Mondo S."/>
            <person name="Nolan M."/>
            <person name="Ohm R."/>
            <person name="Pangilinan J."/>
            <person name="Park H.-J."/>
            <person name="Ramirez L."/>
            <person name="Alfaro M."/>
            <person name="Sun H."/>
            <person name="Tritt A."/>
            <person name="Yoshinaga Y."/>
            <person name="Zwiers L.-H."/>
            <person name="Turgeon B."/>
            <person name="Goodwin S."/>
            <person name="Spatafora J."/>
            <person name="Crous P."/>
            <person name="Grigoriev I."/>
        </authorList>
    </citation>
    <scope>NUCLEOTIDE SEQUENCE</scope>
    <source>
        <strain evidence="2">CBS 107.79</strain>
    </source>
</reference>
<keyword evidence="3" id="KW-1185">Reference proteome</keyword>
<evidence type="ECO:0000313" key="3">
    <source>
        <dbReference type="Proteomes" id="UP000800036"/>
    </source>
</evidence>
<feature type="compositionally biased region" description="Polar residues" evidence="1">
    <location>
        <begin position="165"/>
        <end position="174"/>
    </location>
</feature>
<evidence type="ECO:0000313" key="2">
    <source>
        <dbReference type="EMBL" id="KAF1974041.1"/>
    </source>
</evidence>
<organism evidence="2 3">
    <name type="scientific">Bimuria novae-zelandiae CBS 107.79</name>
    <dbReference type="NCBI Taxonomy" id="1447943"/>
    <lineage>
        <taxon>Eukaryota</taxon>
        <taxon>Fungi</taxon>
        <taxon>Dikarya</taxon>
        <taxon>Ascomycota</taxon>
        <taxon>Pezizomycotina</taxon>
        <taxon>Dothideomycetes</taxon>
        <taxon>Pleosporomycetidae</taxon>
        <taxon>Pleosporales</taxon>
        <taxon>Massarineae</taxon>
        <taxon>Didymosphaeriaceae</taxon>
        <taxon>Bimuria</taxon>
    </lineage>
</organism>